<protein>
    <submittedName>
        <fullName evidence="1">Uncharacterized protein</fullName>
    </submittedName>
</protein>
<comment type="caution">
    <text evidence="1">The sequence shown here is derived from an EMBL/GenBank/DDBJ whole genome shotgun (WGS) entry which is preliminary data.</text>
</comment>
<sequence length="76" mass="8376">MAYWYEMTATEAIGGVVERSSPADDGLSRIVAGALRSMLIFEWGQPLMMSCDAFGYEMCGAWRQRRTAPPVGVGRL</sequence>
<accession>A0A2U2N0F5</accession>
<dbReference type="AlphaFoldDB" id="A0A2U2N0F5"/>
<name>A0A2U2N0F5_9BIFI</name>
<keyword evidence="2" id="KW-1185">Reference proteome</keyword>
<evidence type="ECO:0000313" key="2">
    <source>
        <dbReference type="Proteomes" id="UP000245876"/>
    </source>
</evidence>
<dbReference type="Proteomes" id="UP000245876">
    <property type="component" value="Unassembled WGS sequence"/>
</dbReference>
<gene>
    <name evidence="1" type="ORF">DF196_12050</name>
</gene>
<dbReference type="EMBL" id="QFFM01000034">
    <property type="protein sequence ID" value="PWG62548.1"/>
    <property type="molecule type" value="Genomic_DNA"/>
</dbReference>
<reference evidence="1 2" key="1">
    <citation type="journal article" date="2018" name="Int. J. Syst. Evol. Microbiol.">
        <title>Bifidobacterium callitrichidarum sp. nov. from the faeces of the emperor tamarin (Saguinus imperator).</title>
        <authorList>
            <person name="Modesto M."/>
            <person name="Michelini S."/>
            <person name="Sansosti M.C."/>
            <person name="De Filippo C."/>
            <person name="Cavalieri D."/>
            <person name="Qvirist L."/>
            <person name="Andlid T."/>
            <person name="Spiezio C."/>
            <person name="Sandri C."/>
            <person name="Pascarelli S."/>
            <person name="Sgorbati B."/>
            <person name="Mattarelli P."/>
        </authorList>
    </citation>
    <scope>NUCLEOTIDE SEQUENCE [LARGE SCALE GENOMIC DNA]</scope>
    <source>
        <strain evidence="1 2">TRI 5</strain>
    </source>
</reference>
<proteinExistence type="predicted"/>
<evidence type="ECO:0000313" key="1">
    <source>
        <dbReference type="EMBL" id="PWG62548.1"/>
    </source>
</evidence>
<organism evidence="1 2">
    <name type="scientific">Bifidobacterium callitrichidarum</name>
    <dbReference type="NCBI Taxonomy" id="2052941"/>
    <lineage>
        <taxon>Bacteria</taxon>
        <taxon>Bacillati</taxon>
        <taxon>Actinomycetota</taxon>
        <taxon>Actinomycetes</taxon>
        <taxon>Bifidobacteriales</taxon>
        <taxon>Bifidobacteriaceae</taxon>
        <taxon>Bifidobacterium</taxon>
    </lineage>
</organism>